<dbReference type="EMBL" id="VSSQ01000389">
    <property type="protein sequence ID" value="MPL93336.1"/>
    <property type="molecule type" value="Genomic_DNA"/>
</dbReference>
<feature type="domain" description="HTH cro/C1-type" evidence="1">
    <location>
        <begin position="14"/>
        <end position="66"/>
    </location>
</feature>
<organism evidence="2">
    <name type="scientific">bioreactor metagenome</name>
    <dbReference type="NCBI Taxonomy" id="1076179"/>
    <lineage>
        <taxon>unclassified sequences</taxon>
        <taxon>metagenomes</taxon>
        <taxon>ecological metagenomes</taxon>
    </lineage>
</organism>
<dbReference type="CDD" id="cd00093">
    <property type="entry name" value="HTH_XRE"/>
    <property type="match status" value="1"/>
</dbReference>
<comment type="caution">
    <text evidence="2">The sequence shown here is derived from an EMBL/GenBank/DDBJ whole genome shotgun (WGS) entry which is preliminary data.</text>
</comment>
<accession>A0A644VPR0</accession>
<dbReference type="AlphaFoldDB" id="A0A644VPR0"/>
<protein>
    <recommendedName>
        <fullName evidence="1">HTH cro/C1-type domain-containing protein</fullName>
    </recommendedName>
</protein>
<dbReference type="Gene3D" id="1.10.260.40">
    <property type="entry name" value="lambda repressor-like DNA-binding domains"/>
    <property type="match status" value="1"/>
</dbReference>
<sequence length="90" mass="10039">MTDAAIVSELGKRIKATRLKKKLSQMEVARRTGISAFTVSQMENGKNTSLSSLVAVMRVLKLLENFDNLIPQQVISPVELLALNNKKRKK</sequence>
<evidence type="ECO:0000313" key="2">
    <source>
        <dbReference type="EMBL" id="MPL93336.1"/>
    </source>
</evidence>
<dbReference type="Pfam" id="PF01381">
    <property type="entry name" value="HTH_3"/>
    <property type="match status" value="1"/>
</dbReference>
<evidence type="ECO:0000259" key="1">
    <source>
        <dbReference type="PROSITE" id="PS50943"/>
    </source>
</evidence>
<dbReference type="PROSITE" id="PS50943">
    <property type="entry name" value="HTH_CROC1"/>
    <property type="match status" value="1"/>
</dbReference>
<dbReference type="SUPFAM" id="SSF47413">
    <property type="entry name" value="lambda repressor-like DNA-binding domains"/>
    <property type="match status" value="1"/>
</dbReference>
<dbReference type="SMART" id="SM00530">
    <property type="entry name" value="HTH_XRE"/>
    <property type="match status" value="1"/>
</dbReference>
<dbReference type="InterPro" id="IPR010982">
    <property type="entry name" value="Lambda_DNA-bd_dom_sf"/>
</dbReference>
<proteinExistence type="predicted"/>
<name>A0A644VPR0_9ZZZZ</name>
<dbReference type="InterPro" id="IPR001387">
    <property type="entry name" value="Cro/C1-type_HTH"/>
</dbReference>
<reference evidence="2" key="1">
    <citation type="submission" date="2019-08" db="EMBL/GenBank/DDBJ databases">
        <authorList>
            <person name="Kucharzyk K."/>
            <person name="Murdoch R.W."/>
            <person name="Higgins S."/>
            <person name="Loffler F."/>
        </authorList>
    </citation>
    <scope>NUCLEOTIDE SEQUENCE</scope>
</reference>
<gene>
    <name evidence="2" type="ORF">SDC9_39462</name>
</gene>
<dbReference type="GO" id="GO:0003677">
    <property type="term" value="F:DNA binding"/>
    <property type="evidence" value="ECO:0007669"/>
    <property type="project" value="InterPro"/>
</dbReference>